<keyword evidence="1" id="KW-0472">Membrane</keyword>
<dbReference type="PANTHER" id="PTHR39177:SF1">
    <property type="entry name" value="ABC TRANSPORTER PERMEASE YTRC-RELATED"/>
    <property type="match status" value="1"/>
</dbReference>
<dbReference type="eggNOG" id="COG1277">
    <property type="taxonomic scope" value="Bacteria"/>
</dbReference>
<sequence>MRLSFWNKALAWKEWRQNRWKFWGIGVLMSMTPILGTAFYFIIRACFPDAYWGGAGNPSLWSRHLDSMIYVNPSSTSMGMLAIIMALGLGAMLIAGERSPHTLEFLAALPLSRREIAGTKFLVGAGTILGIMVVNLVFMLVMALLFPAGYTPAAACTWFAVTTGVLLALYSLGFLVAVMTGNLLASLIGAFAVAYSPAVIAELIRELLEVFGLLPVDYPHPLSQALTDIGLYLTLPSYIVNYQWSFRNAVWLVPLLLLAGAALFSHGVQLFRRNPLERTGQVLMLGNARRIFQVGISFFGAALAAIIAGNISSLSDTGLQFVVFLGVFLVTWAVIDLYWRGRSRLG</sequence>
<dbReference type="InterPro" id="IPR053046">
    <property type="entry name" value="ABC-5_transporter"/>
</dbReference>
<feature type="transmembrane region" description="Helical" evidence="1">
    <location>
        <begin position="249"/>
        <end position="271"/>
    </location>
</feature>
<keyword evidence="1" id="KW-1133">Transmembrane helix</keyword>
<feature type="transmembrane region" description="Helical" evidence="1">
    <location>
        <begin position="318"/>
        <end position="339"/>
    </location>
</feature>
<protein>
    <recommendedName>
        <fullName evidence="4">ABC transporter permease</fullName>
    </recommendedName>
</protein>
<feature type="transmembrane region" description="Helical" evidence="1">
    <location>
        <begin position="152"/>
        <end position="176"/>
    </location>
</feature>
<dbReference type="OrthoDB" id="2986821at2"/>
<evidence type="ECO:0000313" key="3">
    <source>
        <dbReference type="Proteomes" id="UP000000467"/>
    </source>
</evidence>
<dbReference type="GO" id="GO:0005886">
    <property type="term" value="C:plasma membrane"/>
    <property type="evidence" value="ECO:0007669"/>
    <property type="project" value="UniProtKB-SubCell"/>
</dbReference>
<dbReference type="KEGG" id="tpz:Tph_c27180"/>
<dbReference type="AlphaFoldDB" id="K4LJ39"/>
<reference evidence="2 3" key="1">
    <citation type="journal article" date="2012" name="BMC Genomics">
        <title>Genome-guided analysis of physiological and morphological traits of the fermentative acetate oxidizer Thermacetogenium phaeum.</title>
        <authorList>
            <person name="Oehler D."/>
            <person name="Poehlein A."/>
            <person name="Leimbach A."/>
            <person name="Muller N."/>
            <person name="Daniel R."/>
            <person name="Gottschalk G."/>
            <person name="Schink B."/>
        </authorList>
    </citation>
    <scope>NUCLEOTIDE SEQUENCE [LARGE SCALE GENOMIC DNA]</scope>
    <source>
        <strain evidence="3">ATCC BAA-254 / DSM 26808 / PB</strain>
    </source>
</reference>
<organism evidence="2 3">
    <name type="scientific">Thermacetogenium phaeum (strain ATCC BAA-254 / DSM 26808 / PB)</name>
    <dbReference type="NCBI Taxonomy" id="1089553"/>
    <lineage>
        <taxon>Bacteria</taxon>
        <taxon>Bacillati</taxon>
        <taxon>Bacillota</taxon>
        <taxon>Clostridia</taxon>
        <taxon>Thermoanaerobacterales</taxon>
        <taxon>Thermoanaerobacteraceae</taxon>
        <taxon>Thermacetogenium</taxon>
    </lineage>
</organism>
<feature type="transmembrane region" description="Helical" evidence="1">
    <location>
        <begin position="20"/>
        <end position="43"/>
    </location>
</feature>
<dbReference type="PANTHER" id="PTHR39177">
    <property type="entry name" value="ABC TRANSPORTER PERMEASE YTRC-RELATED"/>
    <property type="match status" value="1"/>
</dbReference>
<dbReference type="EMBL" id="CP003732">
    <property type="protein sequence ID" value="AFV12883.1"/>
    <property type="molecule type" value="Genomic_DNA"/>
</dbReference>
<dbReference type="PRINTS" id="PR02026">
    <property type="entry name" value="YTRCYTRDABC"/>
</dbReference>
<feature type="transmembrane region" description="Helical" evidence="1">
    <location>
        <begin position="291"/>
        <end position="312"/>
    </location>
</feature>
<dbReference type="Pfam" id="PF12679">
    <property type="entry name" value="ABC2_membrane_2"/>
    <property type="match status" value="1"/>
</dbReference>
<feature type="transmembrane region" description="Helical" evidence="1">
    <location>
        <begin position="78"/>
        <end position="96"/>
    </location>
</feature>
<feature type="transmembrane region" description="Helical" evidence="1">
    <location>
        <begin position="121"/>
        <end position="146"/>
    </location>
</feature>
<evidence type="ECO:0000313" key="2">
    <source>
        <dbReference type="EMBL" id="AFV12883.1"/>
    </source>
</evidence>
<dbReference type="Proteomes" id="UP000000467">
    <property type="component" value="Chromosome"/>
</dbReference>
<proteinExistence type="predicted"/>
<gene>
    <name evidence="2" type="ordered locus">Tph_c27180</name>
</gene>
<keyword evidence="3" id="KW-1185">Reference proteome</keyword>
<keyword evidence="1" id="KW-0812">Transmembrane</keyword>
<evidence type="ECO:0000256" key="1">
    <source>
        <dbReference type="SAM" id="Phobius"/>
    </source>
</evidence>
<evidence type="ECO:0008006" key="4">
    <source>
        <dbReference type="Google" id="ProtNLM"/>
    </source>
</evidence>
<dbReference type="RefSeq" id="WP_015051742.1">
    <property type="nucleotide sequence ID" value="NC_018870.1"/>
</dbReference>
<dbReference type="GO" id="GO:0140359">
    <property type="term" value="F:ABC-type transporter activity"/>
    <property type="evidence" value="ECO:0007669"/>
    <property type="project" value="InterPro"/>
</dbReference>
<accession>K4LJ39</accession>
<name>K4LJ39_THEPS</name>
<feature type="transmembrane region" description="Helical" evidence="1">
    <location>
        <begin position="183"/>
        <end position="204"/>
    </location>
</feature>
<dbReference type="InterPro" id="IPR023264">
    <property type="entry name" value="ABC_transptr_acetoin_YtrC/YtrD"/>
</dbReference>
<dbReference type="HOGENOM" id="CLU_818687_0_0_9"/>
<dbReference type="STRING" id="1089553.Tph_c27180"/>